<sequence length="413" mass="43045">MPPAYVFVADDFTGATDTLATLARAGRSVRLFLDVPSPDEVQGLDAFGIATGARALDNERLDALMERIGNRLAPHRPDILHLKICSTFDSSPTTGNFARSMAALSRATGIARQAIVGGQPSLGRYCIFGHLFARAADGGVHRIDRHPVMRVHPVTPMTESDLALHFAGLGGARPARVDHSSLNADAPWSESGPVLFDALEADDIERIGRHLRRAAPVLAAGASSVAEAVMGAAAPRPVARQRLRAPVLAFAGSRSAVSAEQVARAGAFARLPVPPRSLLDPTEHRTIGAEAAAALASGQHVLLSLEDTTGDANAPHELARLSADLVSDILGGGDAGALLVAGGDTSSAILRRLAPHAIAYEGDIDPGVSLCRADFEDAPSLPIVLKGGQVGKLSLFDDIVGQVLCFAPGRKTQ</sequence>
<dbReference type="InterPro" id="IPR037051">
    <property type="entry name" value="4-carb_acid_sugar_kinase_N_sf"/>
</dbReference>
<dbReference type="AlphaFoldDB" id="A0AAE3NNJ0"/>
<dbReference type="Gene3D" id="3.40.50.10840">
    <property type="entry name" value="Putative sugar-binding, N-terminal domain"/>
    <property type="match status" value="1"/>
</dbReference>
<evidence type="ECO:0000259" key="7">
    <source>
        <dbReference type="Pfam" id="PF07005"/>
    </source>
</evidence>
<evidence type="ECO:0000259" key="8">
    <source>
        <dbReference type="Pfam" id="PF17042"/>
    </source>
</evidence>
<dbReference type="Gene3D" id="3.40.980.20">
    <property type="entry name" value="Four-carbon acid sugar kinase, nucleotide binding domain"/>
    <property type="match status" value="1"/>
</dbReference>
<evidence type="ECO:0000313" key="9">
    <source>
        <dbReference type="EMBL" id="MDF0601263.1"/>
    </source>
</evidence>
<feature type="domain" description="Four-carbon acid sugar kinase N-terminal" evidence="7">
    <location>
        <begin position="6"/>
        <end position="228"/>
    </location>
</feature>
<gene>
    <name evidence="9" type="ORF">P1J78_11025</name>
</gene>
<dbReference type="SUPFAM" id="SSF142764">
    <property type="entry name" value="YgbK-like"/>
    <property type="match status" value="1"/>
</dbReference>
<keyword evidence="5" id="KW-0067">ATP-binding</keyword>
<dbReference type="Pfam" id="PF17042">
    <property type="entry name" value="NBD_C"/>
    <property type="match status" value="1"/>
</dbReference>
<dbReference type="Proteomes" id="UP001220964">
    <property type="component" value="Unassembled WGS sequence"/>
</dbReference>
<keyword evidence="6" id="KW-0119">Carbohydrate metabolism</keyword>
<evidence type="ECO:0000256" key="3">
    <source>
        <dbReference type="ARBA" id="ARBA00022741"/>
    </source>
</evidence>
<evidence type="ECO:0000256" key="1">
    <source>
        <dbReference type="ARBA" id="ARBA00005715"/>
    </source>
</evidence>
<evidence type="ECO:0000256" key="2">
    <source>
        <dbReference type="ARBA" id="ARBA00022679"/>
    </source>
</evidence>
<keyword evidence="10" id="KW-1185">Reference proteome</keyword>
<evidence type="ECO:0000313" key="10">
    <source>
        <dbReference type="Proteomes" id="UP001220964"/>
    </source>
</evidence>
<comment type="caution">
    <text evidence="9">The sequence shown here is derived from an EMBL/GenBank/DDBJ whole genome shotgun (WGS) entry which is preliminary data.</text>
</comment>
<keyword evidence="3" id="KW-0547">Nucleotide-binding</keyword>
<organism evidence="9 10">
    <name type="scientific">Psychromarinibacter sediminicola</name>
    <dbReference type="NCBI Taxonomy" id="3033385"/>
    <lineage>
        <taxon>Bacteria</taxon>
        <taxon>Pseudomonadati</taxon>
        <taxon>Pseudomonadota</taxon>
        <taxon>Alphaproteobacteria</taxon>
        <taxon>Rhodobacterales</taxon>
        <taxon>Paracoccaceae</taxon>
        <taxon>Psychromarinibacter</taxon>
    </lineage>
</organism>
<protein>
    <submittedName>
        <fullName evidence="9">Four-carbon acid sugar kinase family protein</fullName>
    </submittedName>
</protein>
<proteinExistence type="inferred from homology"/>
<evidence type="ECO:0000256" key="6">
    <source>
        <dbReference type="ARBA" id="ARBA00023277"/>
    </source>
</evidence>
<dbReference type="InterPro" id="IPR042213">
    <property type="entry name" value="NBD_C_sf"/>
</dbReference>
<evidence type="ECO:0000256" key="4">
    <source>
        <dbReference type="ARBA" id="ARBA00022777"/>
    </source>
</evidence>
<dbReference type="InterPro" id="IPR031475">
    <property type="entry name" value="NBD_C"/>
</dbReference>
<dbReference type="GO" id="GO:0016301">
    <property type="term" value="F:kinase activity"/>
    <property type="evidence" value="ECO:0007669"/>
    <property type="project" value="UniProtKB-KW"/>
</dbReference>
<feature type="domain" description="Four-carbon acid sugar kinase nucleotide binding" evidence="8">
    <location>
        <begin position="249"/>
        <end position="393"/>
    </location>
</feature>
<evidence type="ECO:0000256" key="5">
    <source>
        <dbReference type="ARBA" id="ARBA00022840"/>
    </source>
</evidence>
<dbReference type="EMBL" id="JARGYC010000024">
    <property type="protein sequence ID" value="MDF0601263.1"/>
    <property type="molecule type" value="Genomic_DNA"/>
</dbReference>
<reference evidence="9" key="1">
    <citation type="submission" date="2023-03" db="EMBL/GenBank/DDBJ databases">
        <title>Multiphase analysis and comparison of six strains from genera Psychromarinibacter, Lutimaribacter, and Maritimibacter, including a novel species: Psychromarinibacter sediminicola sp. nov.</title>
        <authorList>
            <person name="Wang Y.-H."/>
            <person name="Ye M.-Q."/>
            <person name="Du Z.-J."/>
        </authorList>
    </citation>
    <scope>NUCLEOTIDE SEQUENCE</scope>
    <source>
        <strain evidence="9">C21-152</strain>
    </source>
</reference>
<name>A0AAE3NNJ0_9RHOB</name>
<comment type="similarity">
    <text evidence="1">Belongs to the four-carbon acid sugar kinase family.</text>
</comment>
<accession>A0AAE3NNJ0</accession>
<dbReference type="Pfam" id="PF07005">
    <property type="entry name" value="SBD_N"/>
    <property type="match status" value="1"/>
</dbReference>
<dbReference type="InterPro" id="IPR010737">
    <property type="entry name" value="4-carb_acid_sugar_kinase_N"/>
</dbReference>
<keyword evidence="4 9" id="KW-0418">Kinase</keyword>
<dbReference type="RefSeq" id="WP_275567400.1">
    <property type="nucleotide sequence ID" value="NZ_JARGYC010000024.1"/>
</dbReference>
<keyword evidence="2" id="KW-0808">Transferase</keyword>
<dbReference type="GO" id="GO:0005524">
    <property type="term" value="F:ATP binding"/>
    <property type="evidence" value="ECO:0007669"/>
    <property type="project" value="UniProtKB-KW"/>
</dbReference>